<feature type="transmembrane region" description="Helical" evidence="1">
    <location>
        <begin position="91"/>
        <end position="124"/>
    </location>
</feature>
<dbReference type="Proteomes" id="UP000199026">
    <property type="component" value="Unassembled WGS sequence"/>
</dbReference>
<keyword evidence="1" id="KW-1133">Transmembrane helix</keyword>
<evidence type="ECO:0008006" key="4">
    <source>
        <dbReference type="Google" id="ProtNLM"/>
    </source>
</evidence>
<dbReference type="STRING" id="576131.SAMN05444486_104102"/>
<reference evidence="2 3" key="1">
    <citation type="submission" date="2016-10" db="EMBL/GenBank/DDBJ databases">
        <authorList>
            <person name="de Groot N.N."/>
        </authorList>
    </citation>
    <scope>NUCLEOTIDE SEQUENCE [LARGE SCALE GENOMIC DNA]</scope>
    <source>
        <strain evidence="2 3">DSM 24677</strain>
    </source>
</reference>
<dbReference type="InterPro" id="IPR032531">
    <property type="entry name" value="DUF4956"/>
</dbReference>
<keyword evidence="3" id="KW-1185">Reference proteome</keyword>
<name>A0A1H3N0V4_9RHOB</name>
<feature type="transmembrane region" description="Helical" evidence="1">
    <location>
        <begin position="12"/>
        <end position="31"/>
    </location>
</feature>
<organism evidence="2 3">
    <name type="scientific">Lentibacter algarum</name>
    <dbReference type="NCBI Taxonomy" id="576131"/>
    <lineage>
        <taxon>Bacteria</taxon>
        <taxon>Pseudomonadati</taxon>
        <taxon>Pseudomonadota</taxon>
        <taxon>Alphaproteobacteria</taxon>
        <taxon>Rhodobacterales</taxon>
        <taxon>Roseobacteraceae</taxon>
        <taxon>Lentibacter</taxon>
    </lineage>
</organism>
<protein>
    <recommendedName>
        <fullName evidence="4">DUF4956 domain-containing protein</fullName>
    </recommendedName>
</protein>
<feature type="transmembrane region" description="Helical" evidence="1">
    <location>
        <begin position="62"/>
        <end position="79"/>
    </location>
</feature>
<keyword evidence="1" id="KW-0472">Membrane</keyword>
<gene>
    <name evidence="2" type="ORF">SAMN05444486_104102</name>
</gene>
<dbReference type="EMBL" id="FNPR01000004">
    <property type="protein sequence ID" value="SDY82350.1"/>
    <property type="molecule type" value="Genomic_DNA"/>
</dbReference>
<accession>A0A1H3N0V4</accession>
<dbReference type="Pfam" id="PF16316">
    <property type="entry name" value="DUF4956"/>
    <property type="match status" value="1"/>
</dbReference>
<dbReference type="RefSeq" id="WP_218140891.1">
    <property type="nucleotide sequence ID" value="NZ_CALBNM010000077.1"/>
</dbReference>
<evidence type="ECO:0000256" key="1">
    <source>
        <dbReference type="SAM" id="Phobius"/>
    </source>
</evidence>
<dbReference type="GeneID" id="78125743"/>
<evidence type="ECO:0000313" key="3">
    <source>
        <dbReference type="Proteomes" id="UP000199026"/>
    </source>
</evidence>
<proteinExistence type="predicted"/>
<sequence>MFELIAPVAELLARFMIDIAAMGVLIFGLYYRRYRDRELATTASMFNIFAFAVLTILSSVEFSVAAGFGLFAILALFSLRSEQIEKIEIAYFFGAIAVAVICSVVGTSLLMVFMITTFVILAAWVLDHPRMLKSAHGAKLTLDAIDPDILSDSAKTRQMLSDRLGVDVMTFQIVELNYVNDMARINVYYRN</sequence>
<keyword evidence="1" id="KW-0812">Transmembrane</keyword>
<dbReference type="AlphaFoldDB" id="A0A1H3N0V4"/>
<evidence type="ECO:0000313" key="2">
    <source>
        <dbReference type="EMBL" id="SDY82350.1"/>
    </source>
</evidence>